<dbReference type="Proteomes" id="UP000199062">
    <property type="component" value="Unassembled WGS sequence"/>
</dbReference>
<dbReference type="STRING" id="767519.SAMN05216559_2138"/>
<evidence type="ECO:0000259" key="2">
    <source>
        <dbReference type="Pfam" id="PF18545"/>
    </source>
</evidence>
<dbReference type="EMBL" id="FOZK01000002">
    <property type="protein sequence ID" value="SFR99004.1"/>
    <property type="molecule type" value="Genomic_DNA"/>
</dbReference>
<dbReference type="Pfam" id="PF18545">
    <property type="entry name" value="HalOD1"/>
    <property type="match status" value="1"/>
</dbReference>
<proteinExistence type="predicted"/>
<feature type="domain" description="Halobacterial output" evidence="2">
    <location>
        <begin position="24"/>
        <end position="102"/>
    </location>
</feature>
<name>A0A1I6L6E8_9EURY</name>
<dbReference type="RefSeq" id="WP_177227411.1">
    <property type="nucleotide sequence ID" value="NZ_FOZK01000002.1"/>
</dbReference>
<organism evidence="3 4">
    <name type="scientific">Halomicrobium zhouii</name>
    <dbReference type="NCBI Taxonomy" id="767519"/>
    <lineage>
        <taxon>Archaea</taxon>
        <taxon>Methanobacteriati</taxon>
        <taxon>Methanobacteriota</taxon>
        <taxon>Stenosarchaea group</taxon>
        <taxon>Halobacteria</taxon>
        <taxon>Halobacteriales</taxon>
        <taxon>Haloarculaceae</taxon>
        <taxon>Halomicrobium</taxon>
    </lineage>
</organism>
<evidence type="ECO:0000256" key="1">
    <source>
        <dbReference type="SAM" id="MobiDB-lite"/>
    </source>
</evidence>
<sequence>MTVDCNDPAAELTDGTTTCRVRPDETPSLAVVRAVAAASGLDPVGAGARTDSLEPLAESIDPEALDCIVESGCAGPGDTVSIEFSYADHLVTVRGGETVCVTVD</sequence>
<reference evidence="3 4" key="1">
    <citation type="submission" date="2016-10" db="EMBL/GenBank/DDBJ databases">
        <authorList>
            <person name="de Groot N.N."/>
        </authorList>
    </citation>
    <scope>NUCLEOTIDE SEQUENCE [LARGE SCALE GENOMIC DNA]</scope>
    <source>
        <strain evidence="3 4">CGMCC 1.10457</strain>
    </source>
</reference>
<dbReference type="AlphaFoldDB" id="A0A1I6L6E8"/>
<evidence type="ECO:0000313" key="3">
    <source>
        <dbReference type="EMBL" id="SFR99004.1"/>
    </source>
</evidence>
<evidence type="ECO:0000313" key="4">
    <source>
        <dbReference type="Proteomes" id="UP000199062"/>
    </source>
</evidence>
<feature type="region of interest" description="Disordered" evidence="1">
    <location>
        <begin position="1"/>
        <end position="21"/>
    </location>
</feature>
<dbReference type="InterPro" id="IPR040624">
    <property type="entry name" value="HalOD1"/>
</dbReference>
<dbReference type="OrthoDB" id="242836at2157"/>
<accession>A0A1I6L6E8</accession>
<gene>
    <name evidence="3" type="ORF">SAMN05216559_2138</name>
</gene>
<protein>
    <recommendedName>
        <fullName evidence="2">Halobacterial output domain-containing protein</fullName>
    </recommendedName>
</protein>
<keyword evidence="4" id="KW-1185">Reference proteome</keyword>